<reference evidence="3 4" key="1">
    <citation type="submission" date="2019-12" db="EMBL/GenBank/DDBJ databases">
        <title>Devosia maris sp. nov., isolated from the deep seawater.</title>
        <authorList>
            <person name="Liu Y."/>
        </authorList>
    </citation>
    <scope>NUCLEOTIDE SEQUENCE [LARGE SCALE GENOMIC DNA]</scope>
    <source>
        <strain evidence="3 4">L53-10-65</strain>
    </source>
</reference>
<keyword evidence="1" id="KW-0597">Phosphoprotein</keyword>
<dbReference type="GO" id="GO:0000160">
    <property type="term" value="P:phosphorelay signal transduction system"/>
    <property type="evidence" value="ECO:0007669"/>
    <property type="project" value="InterPro"/>
</dbReference>
<dbReference type="InterPro" id="IPR001789">
    <property type="entry name" value="Sig_transdc_resp-reg_receiver"/>
</dbReference>
<sequence>MLSRRRDLTRAGRRVLVVEDETLVLINLEDILEQLGWSIAAQAMRLPDAERLASSVEALDVAILDVNIGGAKVFPAAQILRERGVPILFATGYGRDGLPPEWQDHAVIAKPYSQTDIEQALDRLLGADV</sequence>
<dbReference type="PROSITE" id="PS50110">
    <property type="entry name" value="RESPONSE_REGULATORY"/>
    <property type="match status" value="1"/>
</dbReference>
<feature type="domain" description="Response regulatory" evidence="2">
    <location>
        <begin position="14"/>
        <end position="125"/>
    </location>
</feature>
<gene>
    <name evidence="3" type="ORF">GO014_06910</name>
</gene>
<comment type="caution">
    <text evidence="3">The sequence shown here is derived from an EMBL/GenBank/DDBJ whole genome shotgun (WGS) entry which is preliminary data.</text>
</comment>
<dbReference type="SUPFAM" id="SSF52172">
    <property type="entry name" value="CheY-like"/>
    <property type="match status" value="1"/>
</dbReference>
<dbReference type="Proteomes" id="UP000438106">
    <property type="component" value="Unassembled WGS sequence"/>
</dbReference>
<dbReference type="Gene3D" id="3.40.50.2300">
    <property type="match status" value="1"/>
</dbReference>
<evidence type="ECO:0000259" key="2">
    <source>
        <dbReference type="PROSITE" id="PS50110"/>
    </source>
</evidence>
<evidence type="ECO:0000313" key="4">
    <source>
        <dbReference type="Proteomes" id="UP000438106"/>
    </source>
</evidence>
<dbReference type="SMART" id="SM00448">
    <property type="entry name" value="REC"/>
    <property type="match status" value="1"/>
</dbReference>
<dbReference type="InterPro" id="IPR011006">
    <property type="entry name" value="CheY-like_superfamily"/>
</dbReference>
<protein>
    <submittedName>
        <fullName evidence="3">Response regulator</fullName>
    </submittedName>
</protein>
<evidence type="ECO:0000256" key="1">
    <source>
        <dbReference type="PROSITE-ProRule" id="PRU00169"/>
    </source>
</evidence>
<organism evidence="3 4">
    <name type="scientific">Devosia marina</name>
    <dbReference type="NCBI Taxonomy" id="2683198"/>
    <lineage>
        <taxon>Bacteria</taxon>
        <taxon>Pseudomonadati</taxon>
        <taxon>Pseudomonadota</taxon>
        <taxon>Alphaproteobacteria</taxon>
        <taxon>Hyphomicrobiales</taxon>
        <taxon>Devosiaceae</taxon>
        <taxon>Devosia</taxon>
    </lineage>
</organism>
<proteinExistence type="predicted"/>
<evidence type="ECO:0000313" key="3">
    <source>
        <dbReference type="EMBL" id="MVS98749.1"/>
    </source>
</evidence>
<keyword evidence="4" id="KW-1185">Reference proteome</keyword>
<feature type="modified residue" description="4-aspartylphosphate" evidence="1">
    <location>
        <position position="65"/>
    </location>
</feature>
<accession>A0A7X3K3L3</accession>
<dbReference type="Pfam" id="PF00072">
    <property type="entry name" value="Response_reg"/>
    <property type="match status" value="1"/>
</dbReference>
<name>A0A7X3K3L3_9HYPH</name>
<dbReference type="EMBL" id="WQRF01000001">
    <property type="protein sequence ID" value="MVS98749.1"/>
    <property type="molecule type" value="Genomic_DNA"/>
</dbReference>
<dbReference type="AlphaFoldDB" id="A0A7X3K3L3"/>